<dbReference type="AlphaFoldDB" id="A0A4S4LXC3"/>
<gene>
    <name evidence="1" type="ORF">EW146_g3491</name>
</gene>
<dbReference type="Proteomes" id="UP000310158">
    <property type="component" value="Unassembled WGS sequence"/>
</dbReference>
<dbReference type="EMBL" id="SGPL01000117">
    <property type="protein sequence ID" value="THH17286.1"/>
    <property type="molecule type" value="Genomic_DNA"/>
</dbReference>
<proteinExistence type="predicted"/>
<organism evidence="1 2">
    <name type="scientific">Bondarzewia mesenterica</name>
    <dbReference type="NCBI Taxonomy" id="1095465"/>
    <lineage>
        <taxon>Eukaryota</taxon>
        <taxon>Fungi</taxon>
        <taxon>Dikarya</taxon>
        <taxon>Basidiomycota</taxon>
        <taxon>Agaricomycotina</taxon>
        <taxon>Agaricomycetes</taxon>
        <taxon>Russulales</taxon>
        <taxon>Bondarzewiaceae</taxon>
        <taxon>Bondarzewia</taxon>
    </lineage>
</organism>
<name>A0A4S4LXC3_9AGAM</name>
<protein>
    <submittedName>
        <fullName evidence="1">Uncharacterized protein</fullName>
    </submittedName>
</protein>
<comment type="caution">
    <text evidence="1">The sequence shown here is derived from an EMBL/GenBank/DDBJ whole genome shotgun (WGS) entry which is preliminary data.</text>
</comment>
<sequence length="259" mass="29768">MKEQEEYAFKVFGTRNMDEEIQESAKKRQRRKLILELDTTEDGRMLLPELVKDKAFDLKQMKSLVRAVMTTMYYNFIVKESSKLIQSDLMKLLEHWQDLQNDEKDLVMFKLYRASDSRILPVKVSMAETKKAKAKKSHRSANKADLVSAVMSTSERTSSSAKGKKKATDLEVDEEITMAVKDSEEDFEAELLVLTDDDNGNEDIDDLYNEAVERWEIVVKQLLINPSVIEPNISPASCFTKSDMLKMSFLLNLSGQPEY</sequence>
<evidence type="ECO:0000313" key="1">
    <source>
        <dbReference type="EMBL" id="THH17286.1"/>
    </source>
</evidence>
<accession>A0A4S4LXC3</accession>
<evidence type="ECO:0000313" key="2">
    <source>
        <dbReference type="Proteomes" id="UP000310158"/>
    </source>
</evidence>
<keyword evidence="2" id="KW-1185">Reference proteome</keyword>
<reference evidence="1 2" key="1">
    <citation type="submission" date="2019-02" db="EMBL/GenBank/DDBJ databases">
        <title>Genome sequencing of the rare red list fungi Bondarzewia mesenterica.</title>
        <authorList>
            <person name="Buettner E."/>
            <person name="Kellner H."/>
        </authorList>
    </citation>
    <scope>NUCLEOTIDE SEQUENCE [LARGE SCALE GENOMIC DNA]</scope>
    <source>
        <strain evidence="1 2">DSM 108281</strain>
    </source>
</reference>